<evidence type="ECO:0000313" key="10">
    <source>
        <dbReference type="Proteomes" id="UP001431783"/>
    </source>
</evidence>
<evidence type="ECO:0000256" key="4">
    <source>
        <dbReference type="ARBA" id="ARBA00022989"/>
    </source>
</evidence>
<dbReference type="GO" id="GO:0050909">
    <property type="term" value="P:sensory perception of taste"/>
    <property type="evidence" value="ECO:0007669"/>
    <property type="project" value="InterPro"/>
</dbReference>
<dbReference type="AlphaFoldDB" id="A0AAW1V9H7"/>
<name>A0AAW1V9H7_9CUCU</name>
<protein>
    <submittedName>
        <fullName evidence="9">Uncharacterized protein</fullName>
    </submittedName>
</protein>
<dbReference type="GO" id="GO:0043025">
    <property type="term" value="C:neuronal cell body"/>
    <property type="evidence" value="ECO:0007669"/>
    <property type="project" value="TreeGrafter"/>
</dbReference>
<dbReference type="Proteomes" id="UP001431783">
    <property type="component" value="Unassembled WGS sequence"/>
</dbReference>
<keyword evidence="6" id="KW-0675">Receptor</keyword>
<dbReference type="PANTHER" id="PTHR21143">
    <property type="entry name" value="INVERTEBRATE GUSTATORY RECEPTOR"/>
    <property type="match status" value="1"/>
</dbReference>
<organism evidence="9 10">
    <name type="scientific">Henosepilachna vigintioctopunctata</name>
    <dbReference type="NCBI Taxonomy" id="420089"/>
    <lineage>
        <taxon>Eukaryota</taxon>
        <taxon>Metazoa</taxon>
        <taxon>Ecdysozoa</taxon>
        <taxon>Arthropoda</taxon>
        <taxon>Hexapoda</taxon>
        <taxon>Insecta</taxon>
        <taxon>Pterygota</taxon>
        <taxon>Neoptera</taxon>
        <taxon>Endopterygota</taxon>
        <taxon>Coleoptera</taxon>
        <taxon>Polyphaga</taxon>
        <taxon>Cucujiformia</taxon>
        <taxon>Coccinelloidea</taxon>
        <taxon>Coccinellidae</taxon>
        <taxon>Epilachninae</taxon>
        <taxon>Epilachnini</taxon>
        <taxon>Henosepilachna</taxon>
    </lineage>
</organism>
<keyword evidence="7" id="KW-0807">Transducer</keyword>
<evidence type="ECO:0000256" key="5">
    <source>
        <dbReference type="ARBA" id="ARBA00023136"/>
    </source>
</evidence>
<comment type="caution">
    <text evidence="9">The sequence shown here is derived from an EMBL/GenBank/DDBJ whole genome shotgun (WGS) entry which is preliminary data.</text>
</comment>
<evidence type="ECO:0000256" key="7">
    <source>
        <dbReference type="ARBA" id="ARBA00023224"/>
    </source>
</evidence>
<dbReference type="EMBL" id="JARQZJ010000121">
    <property type="protein sequence ID" value="KAK9888680.1"/>
    <property type="molecule type" value="Genomic_DNA"/>
</dbReference>
<accession>A0AAW1V9H7</accession>
<dbReference type="GO" id="GO:0007165">
    <property type="term" value="P:signal transduction"/>
    <property type="evidence" value="ECO:0007669"/>
    <property type="project" value="UniProtKB-KW"/>
</dbReference>
<keyword evidence="5 8" id="KW-0472">Membrane</keyword>
<keyword evidence="2" id="KW-1003">Cell membrane</keyword>
<keyword evidence="3 8" id="KW-0812">Transmembrane</keyword>
<proteinExistence type="predicted"/>
<keyword evidence="4 8" id="KW-1133">Transmembrane helix</keyword>
<evidence type="ECO:0000313" key="9">
    <source>
        <dbReference type="EMBL" id="KAK9888680.1"/>
    </source>
</evidence>
<dbReference type="GO" id="GO:0030425">
    <property type="term" value="C:dendrite"/>
    <property type="evidence" value="ECO:0007669"/>
    <property type="project" value="TreeGrafter"/>
</dbReference>
<gene>
    <name evidence="9" type="ORF">WA026_000910</name>
</gene>
<keyword evidence="10" id="KW-1185">Reference proteome</keyword>
<dbReference type="PANTHER" id="PTHR21143:SF133">
    <property type="entry name" value="GUSTATORY AND PHEROMONE RECEPTOR 32A-RELATED"/>
    <property type="match status" value="1"/>
</dbReference>
<dbReference type="InterPro" id="IPR013604">
    <property type="entry name" value="7TM_chemorcpt"/>
</dbReference>
<feature type="transmembrane region" description="Helical" evidence="8">
    <location>
        <begin position="84"/>
        <end position="112"/>
    </location>
</feature>
<evidence type="ECO:0000256" key="3">
    <source>
        <dbReference type="ARBA" id="ARBA00022692"/>
    </source>
</evidence>
<evidence type="ECO:0000256" key="8">
    <source>
        <dbReference type="SAM" id="Phobius"/>
    </source>
</evidence>
<dbReference type="GO" id="GO:0005886">
    <property type="term" value="C:plasma membrane"/>
    <property type="evidence" value="ECO:0007669"/>
    <property type="project" value="UniProtKB-SubCell"/>
</dbReference>
<evidence type="ECO:0000256" key="1">
    <source>
        <dbReference type="ARBA" id="ARBA00004651"/>
    </source>
</evidence>
<dbReference type="GO" id="GO:0030424">
    <property type="term" value="C:axon"/>
    <property type="evidence" value="ECO:0007669"/>
    <property type="project" value="TreeGrafter"/>
</dbReference>
<dbReference type="GO" id="GO:0008049">
    <property type="term" value="P:male courtship behavior"/>
    <property type="evidence" value="ECO:0007669"/>
    <property type="project" value="TreeGrafter"/>
</dbReference>
<dbReference type="Pfam" id="PF08395">
    <property type="entry name" value="7tm_7"/>
    <property type="match status" value="1"/>
</dbReference>
<comment type="subcellular location">
    <subcellularLocation>
        <location evidence="1">Cell membrane</location>
        <topology evidence="1">Multi-pass membrane protein</topology>
    </subcellularLocation>
</comment>
<evidence type="ECO:0000256" key="6">
    <source>
        <dbReference type="ARBA" id="ARBA00023170"/>
    </source>
</evidence>
<evidence type="ECO:0000256" key="2">
    <source>
        <dbReference type="ARBA" id="ARBA00022475"/>
    </source>
</evidence>
<reference evidence="9 10" key="1">
    <citation type="submission" date="2023-03" db="EMBL/GenBank/DDBJ databases">
        <title>Genome insight into feeding habits of ladybird beetles.</title>
        <authorList>
            <person name="Li H.-S."/>
            <person name="Huang Y.-H."/>
            <person name="Pang H."/>
        </authorList>
    </citation>
    <scope>NUCLEOTIDE SEQUENCE [LARGE SCALE GENOMIC DNA]</scope>
    <source>
        <strain evidence="9">SYSU_2023b</strain>
        <tissue evidence="9">Whole body</tissue>
    </source>
</reference>
<dbReference type="GO" id="GO:0007635">
    <property type="term" value="P:chemosensory behavior"/>
    <property type="evidence" value="ECO:0007669"/>
    <property type="project" value="TreeGrafter"/>
</dbReference>
<sequence length="128" mass="15162">MYFVIVYLSSTDNVDIDKQFLYGAISNALEIWLLVHISSKTSFQFDTCPRLLHKLKNSSNEARLHRTVEIQSVRMYQNRIDFNILGLFSLKYCLLFNMMSEIMTYLVILIQFNTHRMTTTIMTENNYK</sequence>